<evidence type="ECO:0000313" key="2">
    <source>
        <dbReference type="Proteomes" id="UP000831534"/>
    </source>
</evidence>
<accession>A0A8T9MT92</accession>
<keyword evidence="2" id="KW-1185">Reference proteome</keyword>
<dbReference type="EMBL" id="CP091521">
    <property type="protein sequence ID" value="UOP04481.1"/>
    <property type="molecule type" value="Genomic_DNA"/>
</dbReference>
<dbReference type="AlphaFoldDB" id="A0A8T9MT92"/>
<dbReference type="KEGG" id="ckh:LVJ77_09330"/>
<evidence type="ECO:0000313" key="1">
    <source>
        <dbReference type="EMBL" id="UOP04481.1"/>
    </source>
</evidence>
<proteinExistence type="predicted"/>
<reference evidence="1" key="2">
    <citation type="submission" date="2024-09" db="EMBL/GenBank/DDBJ databases">
        <authorList>
            <person name="Veyrier F.J."/>
        </authorList>
    </citation>
    <scope>NUCLEOTIDE SEQUENCE</scope>
    <source>
        <strain evidence="1">17694</strain>
    </source>
</reference>
<dbReference type="RefSeq" id="WP_245571943.1">
    <property type="nucleotide sequence ID" value="NZ_CP091521.1"/>
</dbReference>
<reference evidence="1" key="1">
    <citation type="journal article" date="2022" name="Res Sq">
        <title>Evolution of multicellular longitudinally dividing oral cavity symbionts (Neisseriaceae).</title>
        <authorList>
            <person name="Nyongesa S."/>
            <person name="Weber P."/>
            <person name="Bernet E."/>
            <person name="Pullido F."/>
            <person name="Nieckarz M."/>
            <person name="Delaby M."/>
            <person name="Nieves C."/>
            <person name="Viehboeck T."/>
            <person name="Krause N."/>
            <person name="Rivera-Millot A."/>
            <person name="Nakamura A."/>
            <person name="Vischer N."/>
            <person name="VanNieuwenhze M."/>
            <person name="Brun Y."/>
            <person name="Cava F."/>
            <person name="Bulgheresi S."/>
            <person name="Veyrier F."/>
        </authorList>
    </citation>
    <scope>NUCLEOTIDE SEQUENCE</scope>
    <source>
        <strain evidence="1">17694</strain>
    </source>
</reference>
<name>A0A8T9MT92_9NEIS</name>
<sequence length="69" mass="8389">MADRYDCNHADVIYLHELLGKPDVAVKDYMDGLYRQEQDDKRQSYFDRLAQDAMLYRMEQNYQPCYMKL</sequence>
<protein>
    <submittedName>
        <fullName evidence="1">Uncharacterized protein</fullName>
    </submittedName>
</protein>
<dbReference type="Proteomes" id="UP000831534">
    <property type="component" value="Chromosome"/>
</dbReference>
<gene>
    <name evidence="1" type="ORF">LVJ77_09330</name>
</gene>
<organism evidence="1 2">
    <name type="scientific">Conchiformibius kuhniae</name>
    <dbReference type="NCBI Taxonomy" id="211502"/>
    <lineage>
        <taxon>Bacteria</taxon>
        <taxon>Pseudomonadati</taxon>
        <taxon>Pseudomonadota</taxon>
        <taxon>Betaproteobacteria</taxon>
        <taxon>Neisseriales</taxon>
        <taxon>Neisseriaceae</taxon>
        <taxon>Conchiformibius</taxon>
    </lineage>
</organism>